<keyword evidence="2" id="KW-1133">Transmembrane helix</keyword>
<accession>A0A517NKQ3</accession>
<keyword evidence="4" id="KW-1185">Reference proteome</keyword>
<evidence type="ECO:0000313" key="3">
    <source>
        <dbReference type="EMBL" id="QDT07727.1"/>
    </source>
</evidence>
<protein>
    <submittedName>
        <fullName evidence="3">Uncharacterized protein</fullName>
    </submittedName>
</protein>
<organism evidence="3 4">
    <name type="scientific">Rubripirellula lacrimiformis</name>
    <dbReference type="NCBI Taxonomy" id="1930273"/>
    <lineage>
        <taxon>Bacteria</taxon>
        <taxon>Pseudomonadati</taxon>
        <taxon>Planctomycetota</taxon>
        <taxon>Planctomycetia</taxon>
        <taxon>Pirellulales</taxon>
        <taxon>Pirellulaceae</taxon>
        <taxon>Rubripirellula</taxon>
    </lineage>
</organism>
<name>A0A517NKQ3_9BACT</name>
<evidence type="ECO:0000256" key="2">
    <source>
        <dbReference type="SAM" id="Phobius"/>
    </source>
</evidence>
<gene>
    <name evidence="3" type="ORF">K227x_61550</name>
</gene>
<sequence length="198" mass="21301">MLFCRQGIFALSERLAGGLIGSLFFIFIQVLPVCGQDPPVENPPETTIESRAESARQSPEPSVGTPSIAFQQTEFDSVREGYVTLRWNDVLNTAAGQGSDGPDAHYEVIDASGNRMYRGQFPEAFLSGLPNGTFQMHVRAIDSGGNLVAQSTVPAVVQVVHWTMTQAMSCFAVGGFVFLALVCVITRGAMATGVRRNV</sequence>
<keyword evidence="2" id="KW-0812">Transmembrane</keyword>
<feature type="compositionally biased region" description="Polar residues" evidence="1">
    <location>
        <begin position="55"/>
        <end position="67"/>
    </location>
</feature>
<dbReference type="RefSeq" id="WP_145176093.1">
    <property type="nucleotide sequence ID" value="NZ_CP036525.1"/>
</dbReference>
<evidence type="ECO:0000313" key="4">
    <source>
        <dbReference type="Proteomes" id="UP000318538"/>
    </source>
</evidence>
<dbReference type="EMBL" id="CP036525">
    <property type="protein sequence ID" value="QDT07727.1"/>
    <property type="molecule type" value="Genomic_DNA"/>
</dbReference>
<dbReference type="KEGG" id="rlc:K227x_61550"/>
<feature type="region of interest" description="Disordered" evidence="1">
    <location>
        <begin position="39"/>
        <end position="67"/>
    </location>
</feature>
<evidence type="ECO:0000256" key="1">
    <source>
        <dbReference type="SAM" id="MobiDB-lite"/>
    </source>
</evidence>
<dbReference type="Proteomes" id="UP000318538">
    <property type="component" value="Chromosome"/>
</dbReference>
<proteinExistence type="predicted"/>
<dbReference type="OrthoDB" id="279314at2"/>
<keyword evidence="2" id="KW-0472">Membrane</keyword>
<reference evidence="3 4" key="1">
    <citation type="submission" date="2019-02" db="EMBL/GenBank/DDBJ databases">
        <title>Deep-cultivation of Planctomycetes and their phenomic and genomic characterization uncovers novel biology.</title>
        <authorList>
            <person name="Wiegand S."/>
            <person name="Jogler M."/>
            <person name="Boedeker C."/>
            <person name="Pinto D."/>
            <person name="Vollmers J."/>
            <person name="Rivas-Marin E."/>
            <person name="Kohn T."/>
            <person name="Peeters S.H."/>
            <person name="Heuer A."/>
            <person name="Rast P."/>
            <person name="Oberbeckmann S."/>
            <person name="Bunk B."/>
            <person name="Jeske O."/>
            <person name="Meyerdierks A."/>
            <person name="Storesund J.E."/>
            <person name="Kallscheuer N."/>
            <person name="Luecker S."/>
            <person name="Lage O.M."/>
            <person name="Pohl T."/>
            <person name="Merkel B.J."/>
            <person name="Hornburger P."/>
            <person name="Mueller R.-W."/>
            <person name="Bruemmer F."/>
            <person name="Labrenz M."/>
            <person name="Spormann A.M."/>
            <person name="Op den Camp H."/>
            <person name="Overmann J."/>
            <person name="Amann R."/>
            <person name="Jetten M.S.M."/>
            <person name="Mascher T."/>
            <person name="Medema M.H."/>
            <person name="Devos D.P."/>
            <person name="Kaster A.-K."/>
            <person name="Ovreas L."/>
            <person name="Rohde M."/>
            <person name="Galperin M.Y."/>
            <person name="Jogler C."/>
        </authorList>
    </citation>
    <scope>NUCLEOTIDE SEQUENCE [LARGE SCALE GENOMIC DNA]</scope>
    <source>
        <strain evidence="3 4">K22_7</strain>
    </source>
</reference>
<feature type="transmembrane region" description="Helical" evidence="2">
    <location>
        <begin position="171"/>
        <end position="190"/>
    </location>
</feature>
<dbReference type="AlphaFoldDB" id="A0A517NKQ3"/>